<protein>
    <submittedName>
        <fullName evidence="2">Uncharacterized protein</fullName>
    </submittedName>
</protein>
<evidence type="ECO:0000256" key="1">
    <source>
        <dbReference type="SAM" id="MobiDB-lite"/>
    </source>
</evidence>
<dbReference type="EMBL" id="LAZR01034957">
    <property type="protein sequence ID" value="KKL28828.1"/>
    <property type="molecule type" value="Genomic_DNA"/>
</dbReference>
<organism evidence="2">
    <name type="scientific">marine sediment metagenome</name>
    <dbReference type="NCBI Taxonomy" id="412755"/>
    <lineage>
        <taxon>unclassified sequences</taxon>
        <taxon>metagenomes</taxon>
        <taxon>ecological metagenomes</taxon>
    </lineage>
</organism>
<evidence type="ECO:0000313" key="2">
    <source>
        <dbReference type="EMBL" id="KKL28828.1"/>
    </source>
</evidence>
<reference evidence="2" key="1">
    <citation type="journal article" date="2015" name="Nature">
        <title>Complex archaea that bridge the gap between prokaryotes and eukaryotes.</title>
        <authorList>
            <person name="Spang A."/>
            <person name="Saw J.H."/>
            <person name="Jorgensen S.L."/>
            <person name="Zaremba-Niedzwiedzka K."/>
            <person name="Martijn J."/>
            <person name="Lind A.E."/>
            <person name="van Eijk R."/>
            <person name="Schleper C."/>
            <person name="Guy L."/>
            <person name="Ettema T.J."/>
        </authorList>
    </citation>
    <scope>NUCLEOTIDE SEQUENCE</scope>
</reference>
<sequence length="141" mass="14659">MHGEQPGDDAGGDGGRALRDRARSAPVAGMGDRRADRTPVCHGRYRIAGAGYRRGAGGRAEAGADGIGGVRHTDQGHLRAVGQSGVGVAVARRQEAVLVDRVQVGEQSRYVQFAEDLRVGRIAQVYGVQRPAAPSAGGYEG</sequence>
<gene>
    <name evidence="2" type="ORF">LCGC14_2371230</name>
</gene>
<accession>A0A0F9EYF1</accession>
<name>A0A0F9EYF1_9ZZZZ</name>
<feature type="non-terminal residue" evidence="2">
    <location>
        <position position="141"/>
    </location>
</feature>
<comment type="caution">
    <text evidence="2">The sequence shown here is derived from an EMBL/GenBank/DDBJ whole genome shotgun (WGS) entry which is preliminary data.</text>
</comment>
<feature type="compositionally biased region" description="Acidic residues" evidence="1">
    <location>
        <begin position="1"/>
        <end position="11"/>
    </location>
</feature>
<feature type="region of interest" description="Disordered" evidence="1">
    <location>
        <begin position="1"/>
        <end position="36"/>
    </location>
</feature>
<dbReference type="AlphaFoldDB" id="A0A0F9EYF1"/>
<proteinExistence type="predicted"/>